<dbReference type="SUPFAM" id="SSF109854">
    <property type="entry name" value="DinB/YfiT-like putative metalloenzymes"/>
    <property type="match status" value="1"/>
</dbReference>
<evidence type="ECO:0000313" key="3">
    <source>
        <dbReference type="EMBL" id="GEA89391.1"/>
    </source>
</evidence>
<organism evidence="3 4">
    <name type="scientific">Cellulomonas cellasea</name>
    <dbReference type="NCBI Taxonomy" id="43670"/>
    <lineage>
        <taxon>Bacteria</taxon>
        <taxon>Bacillati</taxon>
        <taxon>Actinomycetota</taxon>
        <taxon>Actinomycetes</taxon>
        <taxon>Micrococcales</taxon>
        <taxon>Cellulomonadaceae</taxon>
        <taxon>Cellulomonas</taxon>
    </lineage>
</organism>
<name>A0A4Y3KY16_9CELL</name>
<dbReference type="RefSeq" id="WP_084142760.1">
    <property type="nucleotide sequence ID" value="NZ_BJLR01000030.1"/>
</dbReference>
<evidence type="ECO:0000313" key="4">
    <source>
        <dbReference type="Proteomes" id="UP000317046"/>
    </source>
</evidence>
<reference evidence="3" key="1">
    <citation type="submission" date="2019-06" db="EMBL/GenBank/DDBJ databases">
        <title>Whole genome shotgun sequence of Cellulomonas cellasea NBRC 3753.</title>
        <authorList>
            <person name="Hosoyama A."/>
            <person name="Uohara A."/>
            <person name="Ohji S."/>
            <person name="Ichikawa N."/>
        </authorList>
    </citation>
    <scope>NUCLEOTIDE SEQUENCE [LARGE SCALE GENOMIC DNA]</scope>
    <source>
        <strain evidence="3">NBRC 3753</strain>
    </source>
</reference>
<dbReference type="AlphaFoldDB" id="A0A4Y3KY16"/>
<dbReference type="InterPro" id="IPR017517">
    <property type="entry name" value="Maleyloyr_isom"/>
</dbReference>
<feature type="region of interest" description="Disordered" evidence="1">
    <location>
        <begin position="229"/>
        <end position="251"/>
    </location>
</feature>
<dbReference type="InterPro" id="IPR034660">
    <property type="entry name" value="DinB/YfiT-like"/>
</dbReference>
<dbReference type="Pfam" id="PF11716">
    <property type="entry name" value="MDMPI_N"/>
    <property type="match status" value="1"/>
</dbReference>
<keyword evidence="3" id="KW-0413">Isomerase</keyword>
<proteinExistence type="predicted"/>
<dbReference type="InterPro" id="IPR024344">
    <property type="entry name" value="MDMPI_metal-binding"/>
</dbReference>
<dbReference type="GO" id="GO:0046872">
    <property type="term" value="F:metal ion binding"/>
    <property type="evidence" value="ECO:0007669"/>
    <property type="project" value="InterPro"/>
</dbReference>
<dbReference type="GO" id="GO:0016853">
    <property type="term" value="F:isomerase activity"/>
    <property type="evidence" value="ECO:0007669"/>
    <property type="project" value="UniProtKB-KW"/>
</dbReference>
<protein>
    <submittedName>
        <fullName evidence="3">Maleylpyruvate isomerase</fullName>
    </submittedName>
</protein>
<dbReference type="Proteomes" id="UP000317046">
    <property type="component" value="Unassembled WGS sequence"/>
</dbReference>
<dbReference type="Gene3D" id="1.20.120.450">
    <property type="entry name" value="dinb family like domain"/>
    <property type="match status" value="1"/>
</dbReference>
<comment type="caution">
    <text evidence="3">The sequence shown here is derived from an EMBL/GenBank/DDBJ whole genome shotgun (WGS) entry which is preliminary data.</text>
</comment>
<keyword evidence="4" id="KW-1185">Reference proteome</keyword>
<dbReference type="EMBL" id="BJLR01000030">
    <property type="protein sequence ID" value="GEA89391.1"/>
    <property type="molecule type" value="Genomic_DNA"/>
</dbReference>
<evidence type="ECO:0000256" key="1">
    <source>
        <dbReference type="SAM" id="MobiDB-lite"/>
    </source>
</evidence>
<accession>A0A4Y3KY16</accession>
<feature type="domain" description="Mycothiol-dependent maleylpyruvate isomerase metal-binding" evidence="2">
    <location>
        <begin position="30"/>
        <end position="160"/>
    </location>
</feature>
<evidence type="ECO:0000259" key="2">
    <source>
        <dbReference type="Pfam" id="PF11716"/>
    </source>
</evidence>
<gene>
    <name evidence="3" type="ORF">CCE01nite_33400</name>
</gene>
<dbReference type="NCBIfam" id="TIGR03083">
    <property type="entry name" value="maleylpyruvate isomerase family mycothiol-dependent enzyme"/>
    <property type="match status" value="1"/>
</dbReference>
<sequence length="251" mass="26488">MDPDEVVALTPAEQSDVVGRGVVADVERLRGVLEDVLVRLTDADVAAPSRLPGWTRGHVLAHLAGVGSSAARQLEHARARRLVDFYDGGRPGRDAAIEAGAGAPAEVHARDALAAALRVESALAALGPEDWDAPTRYRDQPATAVAHAWWRELGIHLVDLDLGVGQDVWSPALLDHLVEFLAPRVPAGVLVALVPGGGASRWELGDGGLVRVHAERAEDLVAWLAGREPSGPVTAERDGEPVSLPELGPWP</sequence>